<feature type="compositionally biased region" description="Polar residues" evidence="5">
    <location>
        <begin position="716"/>
        <end position="725"/>
    </location>
</feature>
<keyword evidence="3" id="KW-0862">Zinc</keyword>
<dbReference type="Pfam" id="PF13639">
    <property type="entry name" value="zf-RING_2"/>
    <property type="match status" value="1"/>
</dbReference>
<gene>
    <name evidence="7" type="ORF">MONBRDRAFT_7117</name>
</gene>
<dbReference type="InParanoid" id="A9UVZ3"/>
<dbReference type="CDD" id="cd16448">
    <property type="entry name" value="RING-H2"/>
    <property type="match status" value="1"/>
</dbReference>
<dbReference type="PROSITE" id="PS50089">
    <property type="entry name" value="ZF_RING_2"/>
    <property type="match status" value="1"/>
</dbReference>
<dbReference type="GeneID" id="5889913"/>
<dbReference type="EMBL" id="CH991547">
    <property type="protein sequence ID" value="EDQ90473.1"/>
    <property type="molecule type" value="Genomic_DNA"/>
</dbReference>
<evidence type="ECO:0000259" key="6">
    <source>
        <dbReference type="PROSITE" id="PS50089"/>
    </source>
</evidence>
<dbReference type="eggNOG" id="KOG0800">
    <property type="taxonomic scope" value="Eukaryota"/>
</dbReference>
<sequence>MSLRRGSSRDLSFQWFGNQAVFLGPAELALYTTAWNDHLDQEASSTLIGRFEQTFGRILLVATLFKRSQKRSMLTIANWKRRTVIITETCLLYASGNPLLESDAKIRGQVALDAVIEVSAVPPTVFHQDCIVLVRHEHDLHIDCEGLSPSIFITVLTRAQGNHAATVARVIDNYIPFRYEACNPRPASELSVVQATREHLGAEAGFYVLVDLCYLHNVDDWLQKAADVTRLLATCREKVSVTNVPNWLVLVEPNQVAALDPLFLIHAADTEDVLSNLANRSELRDYFIEAIARRHLGNLDSWQETSTGSTVRLWTWVDYFGLCGMSERSDDPYRALELSGLATAHNASTDDCINLLISSHQVDPCPGLLKLNYREDFSLRHQVVVLALRQLPDADPVLDPLARPALTWQTRAESFECERTWLHRVFRRWQDALGFDDSVEEELLPFFREQLAPSEMLSGTLLGLLSAGFTQVALREEHACLVRCVQRMVRHAWGRAQARFGEDKGAVDTEALSDVLDTESGALLDMAVMALCGATTAPELPQNLCQSLVRLAWLIALDAAQDAQDHARLLLLALALVEVRLSARTHAWAAYLDRWAQDATILDFLAALLEAHNLPALHLPCHEFPATTRLPDDTVGMAVRDLVIMLNGQLPVPEVVPELDVALGPPVDWHRCALVFGAAVTEDDGESFGFEAAEAEVDIMATASGPAAPVSASSPETQGQSPSGLSNAARWLCFEHEYGPALPDVPTGIDVYGENTDANTDANVGFDWAEELANGVLQVDEDDCSDDDGSTGEPYTYELMDAADFLAEEYERDLDLHRRGFVRRQGHRTKAIRSEDRADRRARRRRLVPASRSLPFLATFQRRHARSIQKQAAAPDVLAAAPAQDWAKGTCHSRPRNTANTPEWDQPLPPVAPVLPAALRAHVLQANAARTARDKLLQDLQYRDITPEDYELLLELDEQLPKTTADPALLAGLVVVSFAALSDHASSKPIDCSICMEAYTDSSAVVALPACHHVYHEACIRTWLEAYGAKCPLDNRSVEPMTMGAV</sequence>
<keyword evidence="1" id="KW-0479">Metal-binding</keyword>
<dbReference type="SUPFAM" id="SSF57850">
    <property type="entry name" value="RING/U-box"/>
    <property type="match status" value="1"/>
</dbReference>
<dbReference type="GO" id="GO:0016567">
    <property type="term" value="P:protein ubiquitination"/>
    <property type="evidence" value="ECO:0000318"/>
    <property type="project" value="GO_Central"/>
</dbReference>
<dbReference type="SMART" id="SM00184">
    <property type="entry name" value="RING"/>
    <property type="match status" value="1"/>
</dbReference>
<accession>A9UVZ3</accession>
<dbReference type="InterPro" id="IPR013083">
    <property type="entry name" value="Znf_RING/FYVE/PHD"/>
</dbReference>
<dbReference type="GO" id="GO:0061630">
    <property type="term" value="F:ubiquitin protein ligase activity"/>
    <property type="evidence" value="ECO:0000318"/>
    <property type="project" value="GO_Central"/>
</dbReference>
<evidence type="ECO:0000256" key="5">
    <source>
        <dbReference type="SAM" id="MobiDB-lite"/>
    </source>
</evidence>
<dbReference type="InterPro" id="IPR001841">
    <property type="entry name" value="Znf_RING"/>
</dbReference>
<dbReference type="PANTHER" id="PTHR45969">
    <property type="entry name" value="RING ZINC FINGER PROTEIN-RELATED"/>
    <property type="match status" value="1"/>
</dbReference>
<keyword evidence="8" id="KW-1185">Reference proteome</keyword>
<feature type="region of interest" description="Disordered" evidence="5">
    <location>
        <begin position="888"/>
        <end position="909"/>
    </location>
</feature>
<dbReference type="PANTHER" id="PTHR45969:SF69">
    <property type="entry name" value="FINGER DOMAIN PROTEIN, PUTATIVE (AFU_ORTHOLOGUE AFUA_3G12190)-RELATED"/>
    <property type="match status" value="1"/>
</dbReference>
<dbReference type="RefSeq" id="XP_001744524.1">
    <property type="nucleotide sequence ID" value="XM_001744472.1"/>
</dbReference>
<protein>
    <recommendedName>
        <fullName evidence="6">RING-type domain-containing protein</fullName>
    </recommendedName>
</protein>
<keyword evidence="2 4" id="KW-0863">Zinc-finger</keyword>
<dbReference type="KEGG" id="mbr:MONBRDRAFT_7117"/>
<reference evidence="7 8" key="1">
    <citation type="journal article" date="2008" name="Nature">
        <title>The genome of the choanoflagellate Monosiga brevicollis and the origin of metazoans.</title>
        <authorList>
            <consortium name="JGI Sequencing"/>
            <person name="King N."/>
            <person name="Westbrook M.J."/>
            <person name="Young S.L."/>
            <person name="Kuo A."/>
            <person name="Abedin M."/>
            <person name="Chapman J."/>
            <person name="Fairclough S."/>
            <person name="Hellsten U."/>
            <person name="Isogai Y."/>
            <person name="Letunic I."/>
            <person name="Marr M."/>
            <person name="Pincus D."/>
            <person name="Putnam N."/>
            <person name="Rokas A."/>
            <person name="Wright K.J."/>
            <person name="Zuzow R."/>
            <person name="Dirks W."/>
            <person name="Good M."/>
            <person name="Goodstein D."/>
            <person name="Lemons D."/>
            <person name="Li W."/>
            <person name="Lyons J.B."/>
            <person name="Morris A."/>
            <person name="Nichols S."/>
            <person name="Richter D.J."/>
            <person name="Salamov A."/>
            <person name="Bork P."/>
            <person name="Lim W.A."/>
            <person name="Manning G."/>
            <person name="Miller W.T."/>
            <person name="McGinnis W."/>
            <person name="Shapiro H."/>
            <person name="Tjian R."/>
            <person name="Grigoriev I.V."/>
            <person name="Rokhsar D."/>
        </authorList>
    </citation>
    <scope>NUCLEOTIDE SEQUENCE [LARGE SCALE GENOMIC DNA]</scope>
    <source>
        <strain evidence="8">MX1 / ATCC 50154</strain>
    </source>
</reference>
<dbReference type="AlphaFoldDB" id="A9UVZ3"/>
<evidence type="ECO:0000256" key="3">
    <source>
        <dbReference type="ARBA" id="ARBA00022833"/>
    </source>
</evidence>
<dbReference type="STRING" id="81824.A9UVZ3"/>
<dbReference type="GO" id="GO:0008270">
    <property type="term" value="F:zinc ion binding"/>
    <property type="evidence" value="ECO:0007669"/>
    <property type="project" value="UniProtKB-KW"/>
</dbReference>
<dbReference type="Gene3D" id="3.30.40.10">
    <property type="entry name" value="Zinc/RING finger domain, C3HC4 (zinc finger)"/>
    <property type="match status" value="1"/>
</dbReference>
<dbReference type="InterPro" id="IPR011993">
    <property type="entry name" value="PH-like_dom_sf"/>
</dbReference>
<dbReference type="Gene3D" id="2.30.29.30">
    <property type="entry name" value="Pleckstrin-homology domain (PH domain)/Phosphotyrosine-binding domain (PTB)"/>
    <property type="match status" value="1"/>
</dbReference>
<evidence type="ECO:0000256" key="4">
    <source>
        <dbReference type="PROSITE-ProRule" id="PRU00175"/>
    </source>
</evidence>
<feature type="region of interest" description="Disordered" evidence="5">
    <location>
        <begin position="705"/>
        <end position="725"/>
    </location>
</feature>
<dbReference type="SUPFAM" id="SSF50729">
    <property type="entry name" value="PH domain-like"/>
    <property type="match status" value="1"/>
</dbReference>
<organism evidence="7 8">
    <name type="scientific">Monosiga brevicollis</name>
    <name type="common">Choanoflagellate</name>
    <dbReference type="NCBI Taxonomy" id="81824"/>
    <lineage>
        <taxon>Eukaryota</taxon>
        <taxon>Choanoflagellata</taxon>
        <taxon>Craspedida</taxon>
        <taxon>Salpingoecidae</taxon>
        <taxon>Monosiga</taxon>
    </lineage>
</organism>
<feature type="compositionally biased region" description="Low complexity" evidence="5">
    <location>
        <begin position="705"/>
        <end position="715"/>
    </location>
</feature>
<feature type="domain" description="RING-type" evidence="6">
    <location>
        <begin position="992"/>
        <end position="1035"/>
    </location>
</feature>
<evidence type="ECO:0000256" key="2">
    <source>
        <dbReference type="ARBA" id="ARBA00022771"/>
    </source>
</evidence>
<evidence type="ECO:0000256" key="1">
    <source>
        <dbReference type="ARBA" id="ARBA00022723"/>
    </source>
</evidence>
<evidence type="ECO:0000313" key="7">
    <source>
        <dbReference type="EMBL" id="EDQ90473.1"/>
    </source>
</evidence>
<dbReference type="Proteomes" id="UP000001357">
    <property type="component" value="Unassembled WGS sequence"/>
</dbReference>
<proteinExistence type="predicted"/>
<name>A9UVZ3_MONBE</name>
<evidence type="ECO:0000313" key="8">
    <source>
        <dbReference type="Proteomes" id="UP000001357"/>
    </source>
</evidence>